<dbReference type="InParanoid" id="A0A0G4E9G3"/>
<feature type="compositionally biased region" description="Polar residues" evidence="2">
    <location>
        <begin position="16"/>
        <end position="29"/>
    </location>
</feature>
<feature type="region of interest" description="Disordered" evidence="2">
    <location>
        <begin position="339"/>
        <end position="372"/>
    </location>
</feature>
<feature type="compositionally biased region" description="Basic and acidic residues" evidence="2">
    <location>
        <begin position="31"/>
        <end position="49"/>
    </location>
</feature>
<dbReference type="OrthoDB" id="329302at2759"/>
<evidence type="ECO:0000313" key="4">
    <source>
        <dbReference type="Proteomes" id="UP000041254"/>
    </source>
</evidence>
<name>A0A0G4E9G3_VITBC</name>
<gene>
    <name evidence="3" type="ORF">Vbra_1481</name>
</gene>
<feature type="region of interest" description="Disordered" evidence="2">
    <location>
        <begin position="131"/>
        <end position="192"/>
    </location>
</feature>
<feature type="compositionally biased region" description="Acidic residues" evidence="2">
    <location>
        <begin position="154"/>
        <end position="180"/>
    </location>
</feature>
<evidence type="ECO:0000256" key="2">
    <source>
        <dbReference type="SAM" id="MobiDB-lite"/>
    </source>
</evidence>
<evidence type="ECO:0000313" key="3">
    <source>
        <dbReference type="EMBL" id="CEL91878.1"/>
    </source>
</evidence>
<reference evidence="3 4" key="1">
    <citation type="submission" date="2014-11" db="EMBL/GenBank/DDBJ databases">
        <authorList>
            <person name="Zhu J."/>
            <person name="Qi W."/>
            <person name="Song R."/>
        </authorList>
    </citation>
    <scope>NUCLEOTIDE SEQUENCE [LARGE SCALE GENOMIC DNA]</scope>
</reference>
<evidence type="ECO:0000256" key="1">
    <source>
        <dbReference type="SAM" id="Coils"/>
    </source>
</evidence>
<dbReference type="VEuPathDB" id="CryptoDB:Vbra_1481"/>
<accession>A0A0G4E9G3</accession>
<dbReference type="Proteomes" id="UP000041254">
    <property type="component" value="Unassembled WGS sequence"/>
</dbReference>
<organism evidence="3 4">
    <name type="scientific">Vitrella brassicaformis (strain CCMP3155)</name>
    <dbReference type="NCBI Taxonomy" id="1169540"/>
    <lineage>
        <taxon>Eukaryota</taxon>
        <taxon>Sar</taxon>
        <taxon>Alveolata</taxon>
        <taxon>Colpodellida</taxon>
        <taxon>Vitrellaceae</taxon>
        <taxon>Vitrella</taxon>
    </lineage>
</organism>
<feature type="compositionally biased region" description="Basic residues" evidence="2">
    <location>
        <begin position="1"/>
        <end position="13"/>
    </location>
</feature>
<sequence length="447" mass="49756">MRLTRRGGARRPSLKLATSSRVATSSGQSRRLHDGRTRRSSRQAERGDPQRLDFLRGYRTSRCCQQPLNDLSRGSMLPGYRGTPRHESRKRIAELEAQRDQWKRRCQQVEAQRDAALNELARQRARAAVKQEAKAYSSTTVTPTPPGIMMPEDPCADDGEGSWDEDDDYDQDEDNDDDEPVPQRGVPTGPRVPKLLEVATTGEMIIEEGGRYRPPPGKSRHAKVEGYLRTRDTGVEEVTIQGLKIRKDDLLRLSDASTIPPKLRFEYEDGMTLTLGDGGREMLRRCIRLKGRSGDEQGTRVCELKNEELLRLAYRCGLWDLVQRLHLEHMRRLPFSPVHKQVRDRLSRQAGSKKMAKAKAAASTPRGKQTGDQVLMARDAHHYRMAQIFAAPVHGADVQTEGDASGAHGCGGAAATVGGASSLSSSCRFIDELDETLMMGCVEEGGQ</sequence>
<keyword evidence="1" id="KW-0175">Coiled coil</keyword>
<dbReference type="AlphaFoldDB" id="A0A0G4E9G3"/>
<protein>
    <submittedName>
        <fullName evidence="3">Uncharacterized protein</fullName>
    </submittedName>
</protein>
<dbReference type="EMBL" id="CDMY01000027">
    <property type="protein sequence ID" value="CEL91878.1"/>
    <property type="molecule type" value="Genomic_DNA"/>
</dbReference>
<proteinExistence type="predicted"/>
<keyword evidence="4" id="KW-1185">Reference proteome</keyword>
<feature type="region of interest" description="Disordered" evidence="2">
    <location>
        <begin position="1"/>
        <end position="49"/>
    </location>
</feature>
<feature type="coiled-coil region" evidence="1">
    <location>
        <begin position="85"/>
        <end position="126"/>
    </location>
</feature>